<reference evidence="1 2" key="1">
    <citation type="journal article" date="2023" name="Commun. Biol.">
        <title>Reorganization of the ancestral sex-determining regions during the evolution of trioecy in Pleodorina starrii.</title>
        <authorList>
            <person name="Takahashi K."/>
            <person name="Suzuki S."/>
            <person name="Kawai-Toyooka H."/>
            <person name="Yamamoto K."/>
            <person name="Hamaji T."/>
            <person name="Ootsuki R."/>
            <person name="Yamaguchi H."/>
            <person name="Kawachi M."/>
            <person name="Higashiyama T."/>
            <person name="Nozaki H."/>
        </authorList>
    </citation>
    <scope>NUCLEOTIDE SEQUENCE [LARGE SCALE GENOMIC DNA]</scope>
    <source>
        <strain evidence="1 2">NIES-4479</strain>
    </source>
</reference>
<dbReference type="Proteomes" id="UP001165080">
    <property type="component" value="Unassembled WGS sequence"/>
</dbReference>
<keyword evidence="2" id="KW-1185">Reference proteome</keyword>
<sequence>MVRRLLDGLEDCLHFVETFGLYVFTGDVLPTKLRPLWAQLVPVIQHYFRPRPADETVEQFRAAAKRASIELSAYAVALERLLEENPTCAALQRLFTINLHIAVCRLYRQEVELGSTSGMTDLPVERVMQSVKRDGGRMVTQAPEKVYAQRLCLVRHAAKSLGANGSDGAPVLTAAEQLDKLVARRRANHNAPQYDQPGSDGLLLGAAVSYVYTSKEADSVLTAFGQMLQYHSDAERRECRHVVEGACSTCPGPPCHGQRSKPEGPHLCACGIRG</sequence>
<gene>
    <name evidence="1" type="primary">PLEST006539</name>
    <name evidence="1" type="ORF">PLESTB_000217100</name>
</gene>
<organism evidence="1 2">
    <name type="scientific">Pleodorina starrii</name>
    <dbReference type="NCBI Taxonomy" id="330485"/>
    <lineage>
        <taxon>Eukaryota</taxon>
        <taxon>Viridiplantae</taxon>
        <taxon>Chlorophyta</taxon>
        <taxon>core chlorophytes</taxon>
        <taxon>Chlorophyceae</taxon>
        <taxon>CS clade</taxon>
        <taxon>Chlamydomonadales</taxon>
        <taxon>Volvocaceae</taxon>
        <taxon>Pleodorina</taxon>
    </lineage>
</organism>
<accession>A0A9W6BCV6</accession>
<evidence type="ECO:0000313" key="2">
    <source>
        <dbReference type="Proteomes" id="UP001165080"/>
    </source>
</evidence>
<name>A0A9W6BCV6_9CHLO</name>
<protein>
    <submittedName>
        <fullName evidence="1">Uncharacterized protein</fullName>
    </submittedName>
</protein>
<proteinExistence type="predicted"/>
<dbReference type="AlphaFoldDB" id="A0A9W6BCV6"/>
<dbReference type="EMBL" id="BRXU01000002">
    <property type="protein sequence ID" value="GLC49418.1"/>
    <property type="molecule type" value="Genomic_DNA"/>
</dbReference>
<comment type="caution">
    <text evidence="1">The sequence shown here is derived from an EMBL/GenBank/DDBJ whole genome shotgun (WGS) entry which is preliminary data.</text>
</comment>
<evidence type="ECO:0000313" key="1">
    <source>
        <dbReference type="EMBL" id="GLC49418.1"/>
    </source>
</evidence>